<name>A0A2P7NRS7_9PROT</name>
<protein>
    <submittedName>
        <fullName evidence="1">Uncharacterized protein</fullName>
    </submittedName>
</protein>
<dbReference type="EMBL" id="PXXU01000068">
    <property type="protein sequence ID" value="PSJ16139.1"/>
    <property type="molecule type" value="Genomic_DNA"/>
</dbReference>
<proteinExistence type="predicted"/>
<dbReference type="OrthoDB" id="8907308at2"/>
<accession>A0A2P7NRS7</accession>
<evidence type="ECO:0000313" key="1">
    <source>
        <dbReference type="EMBL" id="PSJ16139.1"/>
    </source>
</evidence>
<sequence length="142" mass="16352">MQADYLPRHRFIEERLKGCGDNDVDSIILLWELIAEEIISIIGEGGFNSLYERSEFLTQKTFPWLVVTSSSSKQADERFSLLRLCREKQTSAEWFEANLKLLLTFTDILVMLIGEQLTIRILISAWENDTEATYGAGFTNEH</sequence>
<dbReference type="AlphaFoldDB" id="A0A2P7NRS7"/>
<gene>
    <name evidence="1" type="ORF">C7H79_15095</name>
</gene>
<evidence type="ECO:0000313" key="2">
    <source>
        <dbReference type="Proteomes" id="UP000241912"/>
    </source>
</evidence>
<reference evidence="1 2" key="1">
    <citation type="submission" date="2018-03" db="EMBL/GenBank/DDBJ databases">
        <title>Draft genome of Nitrosomonas supralitoralis APG5.</title>
        <authorList>
            <person name="Urakawa H."/>
            <person name="Lopez J.V."/>
        </authorList>
    </citation>
    <scope>NUCLEOTIDE SEQUENCE [LARGE SCALE GENOMIC DNA]</scope>
    <source>
        <strain evidence="1 2">APG5</strain>
    </source>
</reference>
<dbReference type="Proteomes" id="UP000241912">
    <property type="component" value="Unassembled WGS sequence"/>
</dbReference>
<organism evidence="1 2">
    <name type="scientific">Nitrosomonas supralitoralis</name>
    <dbReference type="NCBI Taxonomy" id="2116706"/>
    <lineage>
        <taxon>Bacteria</taxon>
        <taxon>Pseudomonadati</taxon>
        <taxon>Pseudomonadota</taxon>
        <taxon>Betaproteobacteria</taxon>
        <taxon>Nitrosomonadales</taxon>
        <taxon>Nitrosomonadaceae</taxon>
        <taxon>Nitrosomonas</taxon>
    </lineage>
</organism>
<dbReference type="RefSeq" id="WP_106708129.1">
    <property type="nucleotide sequence ID" value="NZ_PXXU01000068.1"/>
</dbReference>
<comment type="caution">
    <text evidence="1">The sequence shown here is derived from an EMBL/GenBank/DDBJ whole genome shotgun (WGS) entry which is preliminary data.</text>
</comment>
<keyword evidence="2" id="KW-1185">Reference proteome</keyword>